<proteinExistence type="predicted"/>
<protein>
    <recommendedName>
        <fullName evidence="1">RNase H type-1 domain-containing protein</fullName>
    </recommendedName>
</protein>
<accession>A0A6J8APM2</accession>
<dbReference type="EMBL" id="CACVKT020001798">
    <property type="protein sequence ID" value="CAC5371734.1"/>
    <property type="molecule type" value="Genomic_DNA"/>
</dbReference>
<dbReference type="GO" id="GO:0003676">
    <property type="term" value="F:nucleic acid binding"/>
    <property type="evidence" value="ECO:0007669"/>
    <property type="project" value="InterPro"/>
</dbReference>
<name>A0A6J8APM2_MYTCO</name>
<dbReference type="Pfam" id="PF00075">
    <property type="entry name" value="RNase_H"/>
    <property type="match status" value="1"/>
</dbReference>
<dbReference type="PROSITE" id="PS50879">
    <property type="entry name" value="RNASE_H_1"/>
    <property type="match status" value="1"/>
</dbReference>
<evidence type="ECO:0000259" key="1">
    <source>
        <dbReference type="PROSITE" id="PS50879"/>
    </source>
</evidence>
<evidence type="ECO:0000313" key="3">
    <source>
        <dbReference type="Proteomes" id="UP000507470"/>
    </source>
</evidence>
<gene>
    <name evidence="2" type="ORF">MCOR_10088</name>
</gene>
<dbReference type="GO" id="GO:0004523">
    <property type="term" value="F:RNA-DNA hybrid ribonuclease activity"/>
    <property type="evidence" value="ECO:0007669"/>
    <property type="project" value="InterPro"/>
</dbReference>
<sequence length="295" mass="33280">MDSENLIKDNDLEKINLVTKNIQDPPPWIIGQAITSSNIKDSISKKENPHIIKAKALEYIDNAYKNHFKIYTDGSNDPASGKTGYAFLISSKLIASYKRTSDNLSMYTTKMTAIYQSLKWLFSNQQPGQKVAILTDSYSAIQSIQNDVSSSPNILEPIQILACRLKQKNIEVTIEWIPAHVGILGNEQVDKLAKLALSNDKIDLNMSLSANEFIAITTALYKKKWQARWDNTCSLWSRSINNTVNEKLTFYQGNRYHAKTITRLRLGTTLLLGQLGQYIRNDIPICNTCGTKEDI</sequence>
<dbReference type="InterPro" id="IPR012337">
    <property type="entry name" value="RNaseH-like_sf"/>
</dbReference>
<reference evidence="2 3" key="1">
    <citation type="submission" date="2020-06" db="EMBL/GenBank/DDBJ databases">
        <authorList>
            <person name="Li R."/>
            <person name="Bekaert M."/>
        </authorList>
    </citation>
    <scope>NUCLEOTIDE SEQUENCE [LARGE SCALE GENOMIC DNA]</scope>
    <source>
        <strain evidence="3">wild</strain>
    </source>
</reference>
<dbReference type="Proteomes" id="UP000507470">
    <property type="component" value="Unassembled WGS sequence"/>
</dbReference>
<dbReference type="CDD" id="cd09276">
    <property type="entry name" value="Rnase_HI_RT_non_LTR"/>
    <property type="match status" value="1"/>
</dbReference>
<dbReference type="InterPro" id="IPR036397">
    <property type="entry name" value="RNaseH_sf"/>
</dbReference>
<keyword evidence="3" id="KW-1185">Reference proteome</keyword>
<dbReference type="InterPro" id="IPR002156">
    <property type="entry name" value="RNaseH_domain"/>
</dbReference>
<feature type="domain" description="RNase H type-1" evidence="1">
    <location>
        <begin position="64"/>
        <end position="198"/>
    </location>
</feature>
<dbReference type="SUPFAM" id="SSF53098">
    <property type="entry name" value="Ribonuclease H-like"/>
    <property type="match status" value="1"/>
</dbReference>
<dbReference type="OrthoDB" id="6138424at2759"/>
<organism evidence="2 3">
    <name type="scientific">Mytilus coruscus</name>
    <name type="common">Sea mussel</name>
    <dbReference type="NCBI Taxonomy" id="42192"/>
    <lineage>
        <taxon>Eukaryota</taxon>
        <taxon>Metazoa</taxon>
        <taxon>Spiralia</taxon>
        <taxon>Lophotrochozoa</taxon>
        <taxon>Mollusca</taxon>
        <taxon>Bivalvia</taxon>
        <taxon>Autobranchia</taxon>
        <taxon>Pteriomorphia</taxon>
        <taxon>Mytilida</taxon>
        <taxon>Mytiloidea</taxon>
        <taxon>Mytilidae</taxon>
        <taxon>Mytilinae</taxon>
        <taxon>Mytilus</taxon>
    </lineage>
</organism>
<dbReference type="AlphaFoldDB" id="A0A6J8APM2"/>
<dbReference type="Gene3D" id="3.30.420.10">
    <property type="entry name" value="Ribonuclease H-like superfamily/Ribonuclease H"/>
    <property type="match status" value="1"/>
</dbReference>
<evidence type="ECO:0000313" key="2">
    <source>
        <dbReference type="EMBL" id="CAC5371734.1"/>
    </source>
</evidence>